<dbReference type="GO" id="GO:0008270">
    <property type="term" value="F:zinc ion binding"/>
    <property type="evidence" value="ECO:0007669"/>
    <property type="project" value="UniProtKB-KW"/>
</dbReference>
<feature type="compositionally biased region" description="Basic and acidic residues" evidence="6">
    <location>
        <begin position="365"/>
        <end position="381"/>
    </location>
</feature>
<protein>
    <recommendedName>
        <fullName evidence="7">RanBP2-type domain-containing protein</fullName>
    </recommendedName>
</protein>
<reference evidence="9" key="1">
    <citation type="journal article" date="2019" name="IScience">
        <title>Narwhal Genome Reveals Long-Term Low Genetic Diversity despite Current Large Abundance Size.</title>
        <authorList>
            <person name="Westbury M.V."/>
            <person name="Petersen B."/>
            <person name="Garde E."/>
            <person name="Heide-Jorgensen M.P."/>
            <person name="Lorenzen E.D."/>
        </authorList>
    </citation>
    <scope>NUCLEOTIDE SEQUENCE [LARGE SCALE GENOMIC DNA]</scope>
</reference>
<proteinExistence type="inferred from homology"/>
<name>A0A4U1EZ59_MONMO</name>
<gene>
    <name evidence="8" type="ORF">EI555_013826</name>
</gene>
<dbReference type="PROSITE" id="PS50199">
    <property type="entry name" value="ZF_RANBP2_2"/>
    <property type="match status" value="1"/>
</dbReference>
<sequence>MAVQFGDHASGFRHNEVIEFINNEVLMNGGSPDFYVDFCSRSWNEVEDQLRDVVTDPQVPCAIKRACAWSALALSVRVGARQREQQACWVRQLQEKLGECEAASRAVSCELRRLCEGHEEAAVQLQRTQAALREALDERDMLHGQLLQLQRLVHVAPLAHEMVPQPQPEQLGATAWAMDAGEQGKMVAMGAQGVPQSEGQMAATAAVVYLPGSQSPWAQVMQPPVPVQVPQPFPFHVPFPTGFPYSTSLPSSAVTEGAATATATTIAAVTPQNSTLGTYPPGLWASVGAQEEIALPYDQNCFFQEEYSENFQGEYSLGDSRSHSQNEYPLLLQETYPLGKSESHKQEEGPENSQGTSPPGGSTIHDVRKSPKKQQPQEKKAKQPKGKKASDSQHRGKPASCFSPNNWECPSCKVTNFQWRKACYKCKKVCMAVESEGPDPGQTH</sequence>
<accession>A0A4U1EZ59</accession>
<evidence type="ECO:0000256" key="1">
    <source>
        <dbReference type="ARBA" id="ARBA00008287"/>
    </source>
</evidence>
<keyword evidence="3 5" id="KW-0863">Zinc-finger</keyword>
<comment type="similarity">
    <text evidence="1">Belongs to the TEX13 family.</text>
</comment>
<dbReference type="AlphaFoldDB" id="A0A4U1EZ59"/>
<dbReference type="PANTHER" id="PTHR23111">
    <property type="entry name" value="ZINC FINGER PROTEIN"/>
    <property type="match status" value="1"/>
</dbReference>
<evidence type="ECO:0000256" key="6">
    <source>
        <dbReference type="SAM" id="MobiDB-lite"/>
    </source>
</evidence>
<keyword evidence="4" id="KW-0862">Zinc</keyword>
<dbReference type="Pfam" id="PF15186">
    <property type="entry name" value="TEX13"/>
    <property type="match status" value="1"/>
</dbReference>
<evidence type="ECO:0000259" key="7">
    <source>
        <dbReference type="PROSITE" id="PS50199"/>
    </source>
</evidence>
<dbReference type="PANTHER" id="PTHR23111:SF28">
    <property type="entry name" value="TESTIS-EXPRESSED PROTEIN 13D"/>
    <property type="match status" value="1"/>
</dbReference>
<evidence type="ECO:0000256" key="3">
    <source>
        <dbReference type="ARBA" id="ARBA00022771"/>
    </source>
</evidence>
<feature type="region of interest" description="Disordered" evidence="6">
    <location>
        <begin position="340"/>
        <end position="410"/>
    </location>
</feature>
<evidence type="ECO:0000313" key="8">
    <source>
        <dbReference type="EMBL" id="TKC42195.1"/>
    </source>
</evidence>
<evidence type="ECO:0000256" key="4">
    <source>
        <dbReference type="ARBA" id="ARBA00022833"/>
    </source>
</evidence>
<dbReference type="InterPro" id="IPR028193">
    <property type="entry name" value="TEX13A-D_N"/>
</dbReference>
<dbReference type="InterPro" id="IPR001876">
    <property type="entry name" value="Znf_RanBP2"/>
</dbReference>
<dbReference type="GO" id="GO:0003729">
    <property type="term" value="F:mRNA binding"/>
    <property type="evidence" value="ECO:0007669"/>
    <property type="project" value="TreeGrafter"/>
</dbReference>
<feature type="domain" description="RanBP2-type" evidence="7">
    <location>
        <begin position="403"/>
        <end position="426"/>
    </location>
</feature>
<dbReference type="PROSITE" id="PS01358">
    <property type="entry name" value="ZF_RANBP2_1"/>
    <property type="match status" value="1"/>
</dbReference>
<dbReference type="Proteomes" id="UP000308365">
    <property type="component" value="Unassembled WGS sequence"/>
</dbReference>
<dbReference type="EMBL" id="RWIC01000566">
    <property type="protein sequence ID" value="TKC42195.1"/>
    <property type="molecule type" value="Genomic_DNA"/>
</dbReference>
<dbReference type="Pfam" id="PF20868">
    <property type="entry name" value="TX13_rpt"/>
    <property type="match status" value="1"/>
</dbReference>
<evidence type="ECO:0000313" key="9">
    <source>
        <dbReference type="Proteomes" id="UP000308365"/>
    </source>
</evidence>
<dbReference type="InterPro" id="IPR049367">
    <property type="entry name" value="TX13C/D_rpt"/>
</dbReference>
<organism evidence="8 9">
    <name type="scientific">Monodon monoceros</name>
    <name type="common">Narwhal</name>
    <name type="synonym">Ceratodon monodon</name>
    <dbReference type="NCBI Taxonomy" id="40151"/>
    <lineage>
        <taxon>Eukaryota</taxon>
        <taxon>Metazoa</taxon>
        <taxon>Chordata</taxon>
        <taxon>Craniata</taxon>
        <taxon>Vertebrata</taxon>
        <taxon>Euteleostomi</taxon>
        <taxon>Mammalia</taxon>
        <taxon>Eutheria</taxon>
        <taxon>Laurasiatheria</taxon>
        <taxon>Artiodactyla</taxon>
        <taxon>Whippomorpha</taxon>
        <taxon>Cetacea</taxon>
        <taxon>Odontoceti</taxon>
        <taxon>Monodontidae</taxon>
        <taxon>Monodon</taxon>
    </lineage>
</organism>
<keyword evidence="2" id="KW-0479">Metal-binding</keyword>
<feature type="compositionally biased region" description="Polar residues" evidence="6">
    <location>
        <begin position="351"/>
        <end position="360"/>
    </location>
</feature>
<evidence type="ECO:0000256" key="5">
    <source>
        <dbReference type="PROSITE-ProRule" id="PRU00322"/>
    </source>
</evidence>
<evidence type="ECO:0000256" key="2">
    <source>
        <dbReference type="ARBA" id="ARBA00022723"/>
    </source>
</evidence>
<comment type="caution">
    <text evidence="8">The sequence shown here is derived from an EMBL/GenBank/DDBJ whole genome shotgun (WGS) entry which is preliminary data.</text>
</comment>